<dbReference type="Proteomes" id="UP000037755">
    <property type="component" value="Unassembled WGS sequence"/>
</dbReference>
<keyword evidence="1" id="KW-0689">Ribosomal protein</keyword>
<dbReference type="CDD" id="cd16377">
    <property type="entry name" value="23S_rRNA_IVP_like"/>
    <property type="match status" value="1"/>
</dbReference>
<dbReference type="AlphaFoldDB" id="A0A0M9VJM8"/>
<dbReference type="InterPro" id="IPR036583">
    <property type="entry name" value="23S_rRNA_IVS_sf"/>
</dbReference>
<accession>A0A0M9VJM8</accession>
<dbReference type="PATRIC" id="fig|1202724.3.peg.3936"/>
<dbReference type="InterPro" id="IPR012657">
    <property type="entry name" value="23S_rRNA-intervening_sequence"/>
</dbReference>
<dbReference type="Pfam" id="PF05635">
    <property type="entry name" value="23S_rRNA_IVP"/>
    <property type="match status" value="1"/>
</dbReference>
<organism evidence="1 2">
    <name type="scientific">Flavobacterium akiainvivens</name>
    <dbReference type="NCBI Taxonomy" id="1202724"/>
    <lineage>
        <taxon>Bacteria</taxon>
        <taxon>Pseudomonadati</taxon>
        <taxon>Bacteroidota</taxon>
        <taxon>Flavobacteriia</taxon>
        <taxon>Flavobacteriales</taxon>
        <taxon>Flavobacteriaceae</taxon>
        <taxon>Flavobacterium</taxon>
    </lineage>
</organism>
<dbReference type="EMBL" id="LIYD01000005">
    <property type="protein sequence ID" value="KOS07910.1"/>
    <property type="molecule type" value="Genomic_DNA"/>
</dbReference>
<gene>
    <name evidence="1" type="ORF">AM493_18985</name>
</gene>
<keyword evidence="1" id="KW-0687">Ribonucleoprotein</keyword>
<proteinExistence type="predicted"/>
<dbReference type="RefSeq" id="WP_054409627.1">
    <property type="nucleotide sequence ID" value="NZ_FOYA01000002.1"/>
</dbReference>
<sequence>MYIYSFEKLEVWVEVKEFAKRIYTLTSGFPDSEKFGLISQLRRASISICSNLAEGSARSSYRDKAHFSTLAFSSAVEVINQLIISFELGFISDVQYSEARYYLESITNKLNALKRYQISQIK</sequence>
<dbReference type="SUPFAM" id="SSF158446">
    <property type="entry name" value="IVS-encoded protein-like"/>
    <property type="match status" value="1"/>
</dbReference>
<dbReference type="GO" id="GO:0005840">
    <property type="term" value="C:ribosome"/>
    <property type="evidence" value="ECO:0007669"/>
    <property type="project" value="UniProtKB-KW"/>
</dbReference>
<evidence type="ECO:0000313" key="1">
    <source>
        <dbReference type="EMBL" id="KOS07910.1"/>
    </source>
</evidence>
<name>A0A0M9VJM8_9FLAO</name>
<keyword evidence="2" id="KW-1185">Reference proteome</keyword>
<dbReference type="Gene3D" id="1.20.1440.60">
    <property type="entry name" value="23S rRNA-intervening sequence"/>
    <property type="match status" value="1"/>
</dbReference>
<dbReference type="NCBIfam" id="TIGR02436">
    <property type="entry name" value="four helix bundle protein"/>
    <property type="match status" value="1"/>
</dbReference>
<dbReference type="STRING" id="1202724.AM493_18985"/>
<evidence type="ECO:0000313" key="2">
    <source>
        <dbReference type="Proteomes" id="UP000037755"/>
    </source>
</evidence>
<dbReference type="PANTHER" id="PTHR38471:SF2">
    <property type="entry name" value="FOUR HELIX BUNDLE PROTEIN"/>
    <property type="match status" value="1"/>
</dbReference>
<dbReference type="PANTHER" id="PTHR38471">
    <property type="entry name" value="FOUR HELIX BUNDLE PROTEIN"/>
    <property type="match status" value="1"/>
</dbReference>
<protein>
    <submittedName>
        <fullName evidence="1">30S ribosomal protein S23</fullName>
    </submittedName>
</protein>
<comment type="caution">
    <text evidence="1">The sequence shown here is derived from an EMBL/GenBank/DDBJ whole genome shotgun (WGS) entry which is preliminary data.</text>
</comment>
<reference evidence="1 2" key="1">
    <citation type="submission" date="2015-08" db="EMBL/GenBank/DDBJ databases">
        <title>Whole genome sequence of Flavobacterium akiainvivens IK-1T, from decaying Wikstroemia oahuensis, an endemic Hawaiian shrub.</title>
        <authorList>
            <person name="Wan X."/>
            <person name="Hou S."/>
            <person name="Saito J."/>
            <person name="Donachie S."/>
        </authorList>
    </citation>
    <scope>NUCLEOTIDE SEQUENCE [LARGE SCALE GENOMIC DNA]</scope>
    <source>
        <strain evidence="1 2">IK-1</strain>
    </source>
</reference>
<dbReference type="OrthoDB" id="9811959at2"/>